<evidence type="ECO:0000313" key="8">
    <source>
        <dbReference type="EMBL" id="TET92077.1"/>
    </source>
</evidence>
<evidence type="ECO:0000256" key="5">
    <source>
        <dbReference type="ARBA" id="ARBA00022723"/>
    </source>
</evidence>
<keyword evidence="3" id="KW-0846">Cobalamin</keyword>
<protein>
    <submittedName>
        <fullName evidence="8">Methyltetrahydrofolate cobalamin methyltransferase</fullName>
    </submittedName>
</protein>
<dbReference type="GO" id="GO:0046872">
    <property type="term" value="F:metal ion binding"/>
    <property type="evidence" value="ECO:0007669"/>
    <property type="project" value="UniProtKB-KW"/>
</dbReference>
<feature type="domain" description="Pterin-binding" evidence="7">
    <location>
        <begin position="2"/>
        <end position="266"/>
    </location>
</feature>
<dbReference type="PANTHER" id="PTHR45833">
    <property type="entry name" value="METHIONINE SYNTHASE"/>
    <property type="match status" value="1"/>
</dbReference>
<comment type="similarity">
    <text evidence="1">Belongs to the vitamin-B12 dependent methionine synthase family.</text>
</comment>
<keyword evidence="4 8" id="KW-0808">Transferase</keyword>
<dbReference type="EMBL" id="SOIJ01000250">
    <property type="protein sequence ID" value="TET92077.1"/>
    <property type="molecule type" value="Genomic_DNA"/>
</dbReference>
<gene>
    <name evidence="8" type="ORF">E3J33_04410</name>
</gene>
<dbReference type="PROSITE" id="PS50972">
    <property type="entry name" value="PTERIN_BINDING"/>
    <property type="match status" value="1"/>
</dbReference>
<dbReference type="InterPro" id="IPR000489">
    <property type="entry name" value="Pterin-binding_dom"/>
</dbReference>
<dbReference type="AlphaFoldDB" id="A0A523YKI3"/>
<dbReference type="GO" id="GO:0032259">
    <property type="term" value="P:methylation"/>
    <property type="evidence" value="ECO:0007669"/>
    <property type="project" value="UniProtKB-KW"/>
</dbReference>
<dbReference type="Proteomes" id="UP000316925">
    <property type="component" value="Unassembled WGS sequence"/>
</dbReference>
<proteinExistence type="inferred from homology"/>
<dbReference type="Gene3D" id="3.20.20.20">
    <property type="entry name" value="Dihydropteroate synthase-like"/>
    <property type="match status" value="1"/>
</dbReference>
<keyword evidence="2 8" id="KW-0489">Methyltransferase</keyword>
<keyword evidence="5" id="KW-0479">Metal-binding</keyword>
<dbReference type="Pfam" id="PF00809">
    <property type="entry name" value="Pterin_bind"/>
    <property type="match status" value="1"/>
</dbReference>
<dbReference type="PANTHER" id="PTHR45833:SF1">
    <property type="entry name" value="METHIONINE SYNTHASE"/>
    <property type="match status" value="1"/>
</dbReference>
<dbReference type="GO" id="GO:0046653">
    <property type="term" value="P:tetrahydrofolate metabolic process"/>
    <property type="evidence" value="ECO:0007669"/>
    <property type="project" value="TreeGrafter"/>
</dbReference>
<dbReference type="GO" id="GO:0050667">
    <property type="term" value="P:homocysteine metabolic process"/>
    <property type="evidence" value="ECO:0007669"/>
    <property type="project" value="TreeGrafter"/>
</dbReference>
<evidence type="ECO:0000256" key="2">
    <source>
        <dbReference type="ARBA" id="ARBA00022603"/>
    </source>
</evidence>
<name>A0A523YKI3_UNCAE</name>
<evidence type="ECO:0000313" key="9">
    <source>
        <dbReference type="Proteomes" id="UP000316925"/>
    </source>
</evidence>
<evidence type="ECO:0000256" key="3">
    <source>
        <dbReference type="ARBA" id="ARBA00022628"/>
    </source>
</evidence>
<dbReference type="SUPFAM" id="SSF51717">
    <property type="entry name" value="Dihydropteroate synthetase-like"/>
    <property type="match status" value="1"/>
</dbReference>
<dbReference type="GO" id="GO:0031419">
    <property type="term" value="F:cobalamin binding"/>
    <property type="evidence" value="ECO:0007669"/>
    <property type="project" value="UniProtKB-KW"/>
</dbReference>
<reference evidence="8 9" key="1">
    <citation type="submission" date="2019-03" db="EMBL/GenBank/DDBJ databases">
        <title>Metabolic potential of uncultured bacteria and archaea associated with petroleum seepage in deep-sea sediments.</title>
        <authorList>
            <person name="Dong X."/>
            <person name="Hubert C."/>
        </authorList>
    </citation>
    <scope>NUCLEOTIDE SEQUENCE [LARGE SCALE GENOMIC DNA]</scope>
    <source>
        <strain evidence="8">E29_bin28</strain>
    </source>
</reference>
<keyword evidence="6" id="KW-0170">Cobalt</keyword>
<accession>A0A523YKI3</accession>
<dbReference type="InterPro" id="IPR011005">
    <property type="entry name" value="Dihydropteroate_synth-like_sf"/>
</dbReference>
<comment type="caution">
    <text evidence="8">The sequence shown here is derived from an EMBL/GenBank/DDBJ whole genome shotgun (WGS) entry which is preliminary data.</text>
</comment>
<evidence type="ECO:0000259" key="7">
    <source>
        <dbReference type="PROSITE" id="PS50972"/>
    </source>
</evidence>
<evidence type="ECO:0000256" key="1">
    <source>
        <dbReference type="ARBA" id="ARBA00010398"/>
    </source>
</evidence>
<dbReference type="GO" id="GO:0008705">
    <property type="term" value="F:methionine synthase activity"/>
    <property type="evidence" value="ECO:0007669"/>
    <property type="project" value="TreeGrafter"/>
</dbReference>
<organism evidence="8 9">
    <name type="scientific">Aerophobetes bacterium</name>
    <dbReference type="NCBI Taxonomy" id="2030807"/>
    <lineage>
        <taxon>Bacteria</taxon>
        <taxon>Candidatus Aerophobota</taxon>
    </lineage>
</organism>
<dbReference type="InterPro" id="IPR050554">
    <property type="entry name" value="Met_Synthase/Corrinoid"/>
</dbReference>
<sequence length="266" mass="29942">MFTIIGERINMTRKKIKEKVWERDADFIMLEAHKQTEVGATHIDVNAGGDPAKEVDDMRWLTEVVSKATKLPLVFDSANSMALEEGLKLCNRPGTIINSITGEKKRIEDILPLVKKYRTGVIALTMDDNGMPEDYEGRMKITRNLAKIIEEEGISLDKVYFDHLVRPASTNPGQARFIFDAIIATKREFPEAHIALGLSNISFGLPLRNNLNKVFLTMLMAAGCDGVIIDPCERGMMNTLLSARAVLGWDEYCMDYISAYRQGRLR</sequence>
<dbReference type="NCBIfam" id="NF005719">
    <property type="entry name" value="PRK07535.1"/>
    <property type="match status" value="1"/>
</dbReference>
<dbReference type="GO" id="GO:0005829">
    <property type="term" value="C:cytosol"/>
    <property type="evidence" value="ECO:0007669"/>
    <property type="project" value="TreeGrafter"/>
</dbReference>
<evidence type="ECO:0000256" key="4">
    <source>
        <dbReference type="ARBA" id="ARBA00022679"/>
    </source>
</evidence>
<evidence type="ECO:0000256" key="6">
    <source>
        <dbReference type="ARBA" id="ARBA00023285"/>
    </source>
</evidence>